<protein>
    <submittedName>
        <fullName evidence="1">CACNA1B protein</fullName>
    </submittedName>
</protein>
<dbReference type="AlphaFoldDB" id="A0A812L0R1"/>
<reference evidence="1" key="1">
    <citation type="submission" date="2021-02" db="EMBL/GenBank/DDBJ databases">
        <authorList>
            <person name="Dougan E. K."/>
            <person name="Rhodes N."/>
            <person name="Thang M."/>
            <person name="Chan C."/>
        </authorList>
    </citation>
    <scope>NUCLEOTIDE SEQUENCE</scope>
</reference>
<gene>
    <name evidence="1" type="primary">CACNA1B</name>
    <name evidence="1" type="ORF">SNAT2548_LOCUS10256</name>
</gene>
<dbReference type="EMBL" id="CAJNDS010000837">
    <property type="protein sequence ID" value="CAE7236916.1"/>
    <property type="molecule type" value="Genomic_DNA"/>
</dbReference>
<feature type="non-terminal residue" evidence="1">
    <location>
        <position position="1"/>
    </location>
</feature>
<name>A0A812L0R1_9DINO</name>
<dbReference type="OrthoDB" id="425982at2759"/>
<evidence type="ECO:0000313" key="1">
    <source>
        <dbReference type="EMBL" id="CAE7236916.1"/>
    </source>
</evidence>
<organism evidence="1 2">
    <name type="scientific">Symbiodinium natans</name>
    <dbReference type="NCBI Taxonomy" id="878477"/>
    <lineage>
        <taxon>Eukaryota</taxon>
        <taxon>Sar</taxon>
        <taxon>Alveolata</taxon>
        <taxon>Dinophyceae</taxon>
        <taxon>Suessiales</taxon>
        <taxon>Symbiodiniaceae</taxon>
        <taxon>Symbiodinium</taxon>
    </lineage>
</organism>
<keyword evidence="2" id="KW-1185">Reference proteome</keyword>
<accession>A0A812L0R1</accession>
<evidence type="ECO:0000313" key="2">
    <source>
        <dbReference type="Proteomes" id="UP000604046"/>
    </source>
</evidence>
<proteinExistence type="predicted"/>
<feature type="non-terminal residue" evidence="1">
    <location>
        <position position="97"/>
    </location>
</feature>
<sequence>IATLLRVIMKHTDPDWDQGRLSDNIDSILSVSLSRQEFDEVVQDDAAAKALDELDICREDHAYLSNILDPDNSEVVSVTEIVQGIESLRGEPRRSDI</sequence>
<dbReference type="Proteomes" id="UP000604046">
    <property type="component" value="Unassembled WGS sequence"/>
</dbReference>
<comment type="caution">
    <text evidence="1">The sequence shown here is derived from an EMBL/GenBank/DDBJ whole genome shotgun (WGS) entry which is preliminary data.</text>
</comment>